<protein>
    <submittedName>
        <fullName evidence="2">Predicted protein</fullName>
    </submittedName>
</protein>
<evidence type="ECO:0000256" key="1">
    <source>
        <dbReference type="SAM" id="MobiDB-lite"/>
    </source>
</evidence>
<feature type="compositionally biased region" description="Pro residues" evidence="1">
    <location>
        <begin position="95"/>
        <end position="109"/>
    </location>
</feature>
<dbReference type="AlphaFoldDB" id="F2DUZ0"/>
<proteinExistence type="evidence at transcript level"/>
<accession>F2DUZ0</accession>
<dbReference type="EMBL" id="AK367708">
    <property type="protein sequence ID" value="BAJ98911.1"/>
    <property type="molecule type" value="mRNA"/>
</dbReference>
<reference evidence="2" key="1">
    <citation type="journal article" date="2011" name="Plant Physiol.">
        <title>Comprehensive sequence analysis of 24,783 barley full-length cDNAs derived from 12 clone libraries.</title>
        <authorList>
            <person name="Matsumoto T."/>
            <person name="Tanaka T."/>
            <person name="Sakai H."/>
            <person name="Amano N."/>
            <person name="Kanamori H."/>
            <person name="Kurita K."/>
            <person name="Kikuta A."/>
            <person name="Kamiya K."/>
            <person name="Yamamoto M."/>
            <person name="Ikawa H."/>
            <person name="Fujii N."/>
            <person name="Hori K."/>
            <person name="Itoh T."/>
            <person name="Sato K."/>
        </authorList>
    </citation>
    <scope>NUCLEOTIDE SEQUENCE</scope>
    <source>
        <tissue evidence="2">Shoot and root</tissue>
    </source>
</reference>
<sequence length="126" mass="13736">MTTKMVARFDKHTVVSSSNRSSTSDHLEDHHLPCVLVSTSILPISVTLTSRCLFLSLGPSEAMPDAKEGCQPELRQGTPRRWDLAAFVSLLRPSPSSPCPRPRHLPSPEPHSLQHATVAPVASPRP</sequence>
<organism evidence="2">
    <name type="scientific">Hordeum vulgare subsp. vulgare</name>
    <name type="common">Domesticated barley</name>
    <dbReference type="NCBI Taxonomy" id="112509"/>
    <lineage>
        <taxon>Eukaryota</taxon>
        <taxon>Viridiplantae</taxon>
        <taxon>Streptophyta</taxon>
        <taxon>Embryophyta</taxon>
        <taxon>Tracheophyta</taxon>
        <taxon>Spermatophyta</taxon>
        <taxon>Magnoliopsida</taxon>
        <taxon>Liliopsida</taxon>
        <taxon>Poales</taxon>
        <taxon>Poaceae</taxon>
        <taxon>BOP clade</taxon>
        <taxon>Pooideae</taxon>
        <taxon>Triticodae</taxon>
        <taxon>Triticeae</taxon>
        <taxon>Hordeinae</taxon>
        <taxon>Hordeum</taxon>
    </lineage>
</organism>
<name>F2DUZ0_HORVV</name>
<feature type="region of interest" description="Disordered" evidence="1">
    <location>
        <begin position="93"/>
        <end position="126"/>
    </location>
</feature>
<evidence type="ECO:0000313" key="2">
    <source>
        <dbReference type="EMBL" id="BAJ98911.1"/>
    </source>
</evidence>